<evidence type="ECO:0000256" key="1">
    <source>
        <dbReference type="SAM" id="MobiDB-lite"/>
    </source>
</evidence>
<accession>A0AAD7KJ16</accession>
<name>A0AAD7KJ16_9AGAR</name>
<dbReference type="Proteomes" id="UP001215598">
    <property type="component" value="Unassembled WGS sequence"/>
</dbReference>
<dbReference type="EMBL" id="JARKIB010000002">
    <property type="protein sequence ID" value="KAJ7784211.1"/>
    <property type="molecule type" value="Genomic_DNA"/>
</dbReference>
<reference evidence="2" key="1">
    <citation type="submission" date="2023-03" db="EMBL/GenBank/DDBJ databases">
        <title>Massive genome expansion in bonnet fungi (Mycena s.s.) driven by repeated elements and novel gene families across ecological guilds.</title>
        <authorList>
            <consortium name="Lawrence Berkeley National Laboratory"/>
            <person name="Harder C.B."/>
            <person name="Miyauchi S."/>
            <person name="Viragh M."/>
            <person name="Kuo A."/>
            <person name="Thoen E."/>
            <person name="Andreopoulos B."/>
            <person name="Lu D."/>
            <person name="Skrede I."/>
            <person name="Drula E."/>
            <person name="Henrissat B."/>
            <person name="Morin E."/>
            <person name="Kohler A."/>
            <person name="Barry K."/>
            <person name="LaButti K."/>
            <person name="Morin E."/>
            <person name="Salamov A."/>
            <person name="Lipzen A."/>
            <person name="Mereny Z."/>
            <person name="Hegedus B."/>
            <person name="Baldrian P."/>
            <person name="Stursova M."/>
            <person name="Weitz H."/>
            <person name="Taylor A."/>
            <person name="Grigoriev I.V."/>
            <person name="Nagy L.G."/>
            <person name="Martin F."/>
            <person name="Kauserud H."/>
        </authorList>
    </citation>
    <scope>NUCLEOTIDE SEQUENCE</scope>
    <source>
        <strain evidence="2">CBHHK182m</strain>
    </source>
</reference>
<keyword evidence="3" id="KW-1185">Reference proteome</keyword>
<proteinExistence type="predicted"/>
<evidence type="ECO:0000313" key="2">
    <source>
        <dbReference type="EMBL" id="KAJ7784211.1"/>
    </source>
</evidence>
<sequence>MFRLSRLTSVGPVWRLDQGLDTKPEDLRPELAVGHILESQPSHQQITIYVYAVSFFMLDFDLRFTVDPEYTSPTQLNSTTPLSSRIRVSTNEELHSAPQHNPTPVEISNANPFLASLRQFDSIPPNASAVAYVPWAEFPWLFSARRALSAMQLLRCMQDLWRRQIIEGALENEEFIQNYVRRCSVYGLDGEREGGEEESAWGFDAHAVSARKVRRGNSRSSTVRGGAACDGEGRDRVGWGGGDGGDGNEPAHMACVAPHPARVYRGGGDE</sequence>
<protein>
    <submittedName>
        <fullName evidence="2">Uncharacterized protein</fullName>
    </submittedName>
</protein>
<organism evidence="2 3">
    <name type="scientific">Mycena metata</name>
    <dbReference type="NCBI Taxonomy" id="1033252"/>
    <lineage>
        <taxon>Eukaryota</taxon>
        <taxon>Fungi</taxon>
        <taxon>Dikarya</taxon>
        <taxon>Basidiomycota</taxon>
        <taxon>Agaricomycotina</taxon>
        <taxon>Agaricomycetes</taxon>
        <taxon>Agaricomycetidae</taxon>
        <taxon>Agaricales</taxon>
        <taxon>Marasmiineae</taxon>
        <taxon>Mycenaceae</taxon>
        <taxon>Mycena</taxon>
    </lineage>
</organism>
<evidence type="ECO:0000313" key="3">
    <source>
        <dbReference type="Proteomes" id="UP001215598"/>
    </source>
</evidence>
<dbReference type="AlphaFoldDB" id="A0AAD7KJ16"/>
<comment type="caution">
    <text evidence="2">The sequence shown here is derived from an EMBL/GenBank/DDBJ whole genome shotgun (WGS) entry which is preliminary data.</text>
</comment>
<gene>
    <name evidence="2" type="ORF">B0H16DRAFT_1446466</name>
</gene>
<feature type="compositionally biased region" description="Gly residues" evidence="1">
    <location>
        <begin position="238"/>
        <end position="247"/>
    </location>
</feature>
<feature type="region of interest" description="Disordered" evidence="1">
    <location>
        <begin position="216"/>
        <end position="253"/>
    </location>
</feature>